<dbReference type="STRING" id="1817832.A3J48_02600"/>
<evidence type="ECO:0000313" key="2">
    <source>
        <dbReference type="Proteomes" id="UP000176786"/>
    </source>
</evidence>
<dbReference type="EMBL" id="MFES01000010">
    <property type="protein sequence ID" value="OGE86107.1"/>
    <property type="molecule type" value="Genomic_DNA"/>
</dbReference>
<gene>
    <name evidence="1" type="ORF">A3J48_02600</name>
</gene>
<proteinExistence type="predicted"/>
<accession>A0A1F5P831</accession>
<protein>
    <submittedName>
        <fullName evidence="1">Uncharacterized protein</fullName>
    </submittedName>
</protein>
<name>A0A1F5P831_9BACT</name>
<dbReference type="AlphaFoldDB" id="A0A1F5P831"/>
<evidence type="ECO:0000313" key="1">
    <source>
        <dbReference type="EMBL" id="OGE86107.1"/>
    </source>
</evidence>
<organism evidence="1 2">
    <name type="scientific">Candidatus Doudnabacteria bacterium RIFCSPHIGHO2_02_FULL_46_11</name>
    <dbReference type="NCBI Taxonomy" id="1817832"/>
    <lineage>
        <taxon>Bacteria</taxon>
        <taxon>Candidatus Doudnaibacteriota</taxon>
    </lineage>
</organism>
<reference evidence="1 2" key="1">
    <citation type="journal article" date="2016" name="Nat. Commun.">
        <title>Thousands of microbial genomes shed light on interconnected biogeochemical processes in an aquifer system.</title>
        <authorList>
            <person name="Anantharaman K."/>
            <person name="Brown C.T."/>
            <person name="Hug L.A."/>
            <person name="Sharon I."/>
            <person name="Castelle C.J."/>
            <person name="Probst A.J."/>
            <person name="Thomas B.C."/>
            <person name="Singh A."/>
            <person name="Wilkins M.J."/>
            <person name="Karaoz U."/>
            <person name="Brodie E.L."/>
            <person name="Williams K.H."/>
            <person name="Hubbard S.S."/>
            <person name="Banfield J.F."/>
        </authorList>
    </citation>
    <scope>NUCLEOTIDE SEQUENCE [LARGE SCALE GENOMIC DNA]</scope>
</reference>
<comment type="caution">
    <text evidence="1">The sequence shown here is derived from an EMBL/GenBank/DDBJ whole genome shotgun (WGS) entry which is preliminary data.</text>
</comment>
<dbReference type="Proteomes" id="UP000176786">
    <property type="component" value="Unassembled WGS sequence"/>
</dbReference>
<sequence length="167" mass="17843">MVSKICSWGLKNSKPSYPYCSERGRKEGLMARYIRDLSGPHLGFYFRDAETGQLYRLGSVLGGGPPIAGGRCSACLMDPGNGAGGYSGCCGAPVEEFELTDELLESYVREFGIPVESAQAEEDRFVIRAWRPADGGVVSETTLGELGADADRAARKAERGSHKGGTV</sequence>